<accession>W3X4J9</accession>
<feature type="compositionally biased region" description="Basic residues" evidence="1">
    <location>
        <begin position="176"/>
        <end position="185"/>
    </location>
</feature>
<protein>
    <submittedName>
        <fullName evidence="3">Uncharacterized protein</fullName>
    </submittedName>
</protein>
<evidence type="ECO:0000313" key="4">
    <source>
        <dbReference type="Proteomes" id="UP000030651"/>
    </source>
</evidence>
<organism evidence="3 4">
    <name type="scientific">Pestalotiopsis fici (strain W106-1 / CGMCC3.15140)</name>
    <dbReference type="NCBI Taxonomy" id="1229662"/>
    <lineage>
        <taxon>Eukaryota</taxon>
        <taxon>Fungi</taxon>
        <taxon>Dikarya</taxon>
        <taxon>Ascomycota</taxon>
        <taxon>Pezizomycotina</taxon>
        <taxon>Sordariomycetes</taxon>
        <taxon>Xylariomycetidae</taxon>
        <taxon>Amphisphaeriales</taxon>
        <taxon>Sporocadaceae</taxon>
        <taxon>Pestalotiopsis</taxon>
    </lineage>
</organism>
<dbReference type="KEGG" id="pfy:PFICI_07831"/>
<proteinExistence type="predicted"/>
<dbReference type="RefSeq" id="XP_007834603.1">
    <property type="nucleotide sequence ID" value="XM_007836412.1"/>
</dbReference>
<dbReference type="InParanoid" id="W3X4J9"/>
<keyword evidence="2" id="KW-0732">Signal</keyword>
<dbReference type="Proteomes" id="UP000030651">
    <property type="component" value="Unassembled WGS sequence"/>
</dbReference>
<evidence type="ECO:0000313" key="3">
    <source>
        <dbReference type="EMBL" id="ETS80302.1"/>
    </source>
</evidence>
<evidence type="ECO:0000256" key="1">
    <source>
        <dbReference type="SAM" id="MobiDB-lite"/>
    </source>
</evidence>
<keyword evidence="4" id="KW-1185">Reference proteome</keyword>
<reference evidence="4" key="1">
    <citation type="journal article" date="2015" name="BMC Genomics">
        <title>Genomic and transcriptomic analysis of the endophytic fungus Pestalotiopsis fici reveals its lifestyle and high potential for synthesis of natural products.</title>
        <authorList>
            <person name="Wang X."/>
            <person name="Zhang X."/>
            <person name="Liu L."/>
            <person name="Xiang M."/>
            <person name="Wang W."/>
            <person name="Sun X."/>
            <person name="Che Y."/>
            <person name="Guo L."/>
            <person name="Liu G."/>
            <person name="Guo L."/>
            <person name="Wang C."/>
            <person name="Yin W.B."/>
            <person name="Stadler M."/>
            <person name="Zhang X."/>
            <person name="Liu X."/>
        </authorList>
    </citation>
    <scope>NUCLEOTIDE SEQUENCE [LARGE SCALE GENOMIC DNA]</scope>
    <source>
        <strain evidence="4">W106-1 / CGMCC3.15140</strain>
    </source>
</reference>
<feature type="compositionally biased region" description="Acidic residues" evidence="1">
    <location>
        <begin position="154"/>
        <end position="164"/>
    </location>
</feature>
<dbReference type="HOGENOM" id="CLU_1054145_0_0_1"/>
<dbReference type="AlphaFoldDB" id="W3X4J9"/>
<feature type="signal peptide" evidence="2">
    <location>
        <begin position="1"/>
        <end position="19"/>
    </location>
</feature>
<sequence>MFFWFRYFFWIIIWLEVRRTHTPVAATINNAIILYPRRWISTKKRFHIIEKGKFRPLDTQQPSTPPISMCQRYIHLTICRHLDCGVQVGKKHRNVYCSAARRARRLGRCDDGLKVAAEISHRGTVSCTACKASRSSYSSPSLVKTSSSFLLTNEEEDVEDEQNDEFSSPRPAFQRPSRRRGRKPRNSVFRDVFEIPLEQQVKDFDKQGKRRRSGNNVLDTEMESEFSWLQVEGPEQKRRGTRQYSHEKKKPRANDSGSLGCYGL</sequence>
<gene>
    <name evidence="3" type="ORF">PFICI_07831</name>
</gene>
<dbReference type="GeneID" id="19272844"/>
<feature type="chain" id="PRO_5004835749" evidence="2">
    <location>
        <begin position="20"/>
        <end position="264"/>
    </location>
</feature>
<feature type="region of interest" description="Disordered" evidence="1">
    <location>
        <begin position="154"/>
        <end position="185"/>
    </location>
</feature>
<evidence type="ECO:0000256" key="2">
    <source>
        <dbReference type="SAM" id="SignalP"/>
    </source>
</evidence>
<feature type="region of interest" description="Disordered" evidence="1">
    <location>
        <begin position="204"/>
        <end position="264"/>
    </location>
</feature>
<dbReference type="EMBL" id="KI912113">
    <property type="protein sequence ID" value="ETS80302.1"/>
    <property type="molecule type" value="Genomic_DNA"/>
</dbReference>
<name>W3X4J9_PESFW</name>
<dbReference type="OrthoDB" id="4778631at2759"/>